<dbReference type="AlphaFoldDB" id="A0A507B3B3"/>
<dbReference type="Proteomes" id="UP000319257">
    <property type="component" value="Unassembled WGS sequence"/>
</dbReference>
<keyword evidence="4" id="KW-0804">Transcription</keyword>
<dbReference type="EMBL" id="SKBQ01000048">
    <property type="protein sequence ID" value="TPX11551.1"/>
    <property type="molecule type" value="Genomic_DNA"/>
</dbReference>
<evidence type="ECO:0000256" key="5">
    <source>
        <dbReference type="ARBA" id="ARBA00023242"/>
    </source>
</evidence>
<dbReference type="InterPro" id="IPR007219">
    <property type="entry name" value="XnlR_reg_dom"/>
</dbReference>
<comment type="subcellular location">
    <subcellularLocation>
        <location evidence="1">Nucleus</location>
    </subcellularLocation>
</comment>
<keyword evidence="8" id="KW-1185">Reference proteome</keyword>
<accession>A0A507B3B3</accession>
<evidence type="ECO:0000256" key="4">
    <source>
        <dbReference type="ARBA" id="ARBA00023163"/>
    </source>
</evidence>
<keyword evidence="5" id="KW-0539">Nucleus</keyword>
<evidence type="ECO:0000256" key="1">
    <source>
        <dbReference type="ARBA" id="ARBA00004123"/>
    </source>
</evidence>
<organism evidence="7 8">
    <name type="scientific">Thyridium curvatum</name>
    <dbReference type="NCBI Taxonomy" id="1093900"/>
    <lineage>
        <taxon>Eukaryota</taxon>
        <taxon>Fungi</taxon>
        <taxon>Dikarya</taxon>
        <taxon>Ascomycota</taxon>
        <taxon>Pezizomycotina</taxon>
        <taxon>Sordariomycetes</taxon>
        <taxon>Sordariomycetidae</taxon>
        <taxon>Thyridiales</taxon>
        <taxon>Thyridiaceae</taxon>
        <taxon>Thyridium</taxon>
    </lineage>
</organism>
<dbReference type="Pfam" id="PF04082">
    <property type="entry name" value="Fungal_trans"/>
    <property type="match status" value="1"/>
</dbReference>
<protein>
    <recommendedName>
        <fullName evidence="6">Xylanolytic transcriptional activator regulatory domain-containing protein</fullName>
    </recommendedName>
</protein>
<feature type="domain" description="Xylanolytic transcriptional activator regulatory" evidence="6">
    <location>
        <begin position="63"/>
        <end position="132"/>
    </location>
</feature>
<dbReference type="GeneID" id="41975209"/>
<dbReference type="PANTHER" id="PTHR47338:SF16">
    <property type="entry name" value="TRANSCRIPTION FACTOR, PUTATIVE (AFU_ORTHOLOGUE AFUA_2G09360)-RELATED"/>
    <property type="match status" value="1"/>
</dbReference>
<evidence type="ECO:0000256" key="2">
    <source>
        <dbReference type="ARBA" id="ARBA00022723"/>
    </source>
</evidence>
<reference evidence="7 8" key="1">
    <citation type="submission" date="2019-06" db="EMBL/GenBank/DDBJ databases">
        <title>Draft genome sequence of the filamentous fungus Phialemoniopsis curvata isolated from diesel fuel.</title>
        <authorList>
            <person name="Varaljay V.A."/>
            <person name="Lyon W.J."/>
            <person name="Crouch A.L."/>
            <person name="Drake C.E."/>
            <person name="Hollomon J.M."/>
            <person name="Nadeau L.J."/>
            <person name="Nunn H.S."/>
            <person name="Stevenson B.S."/>
            <person name="Bojanowski C.L."/>
            <person name="Crookes-Goodson W.J."/>
        </authorList>
    </citation>
    <scope>NUCLEOTIDE SEQUENCE [LARGE SCALE GENOMIC DNA]</scope>
    <source>
        <strain evidence="7 8">D216</strain>
    </source>
</reference>
<dbReference type="GO" id="GO:0000981">
    <property type="term" value="F:DNA-binding transcription factor activity, RNA polymerase II-specific"/>
    <property type="evidence" value="ECO:0007669"/>
    <property type="project" value="InterPro"/>
</dbReference>
<dbReference type="PANTHER" id="PTHR47338">
    <property type="entry name" value="ZN(II)2CYS6 TRANSCRIPTION FACTOR (EUROFUNG)-RELATED"/>
    <property type="match status" value="1"/>
</dbReference>
<sequence length="415" mass="47230">MIALGARFTELPESLVSKRRHYGDYYAEQAHKQLDLRVISITTVQECILLGTLCFVEGKPESEALYYAAANRLAQILDLPHRPASNELERQVNLRVWWSLYMIDIWTSSGLRIPRELDLQGATDLPIDEEHFLRLAYASPRSEYGAPGIWAEMAKLARIWAEIQVLNKASVDGRLSPNSLNRSVDELAANLDRWQAELPEFLVETPENLTRWNGNLRTAFAALHLGFHFYNEVLFYQFLAKGDNGGRTADVSNYAQRCTWHALAFCDLLYACEDTEDCDCLYVMVGHMLTVTSTVYVHTLLFSFDEGEVGEARTRLERNFAILTKLQRYWIMLDRTLSRLQAFHNACKESIEQSFQMDSWMLRFIMEHGTSLPEKFTKPTALGFGHHSGATSDGTSSTGSPVGVNLQEWYSQTFG</sequence>
<keyword evidence="2" id="KW-0479">Metal-binding</keyword>
<dbReference type="GO" id="GO:0003677">
    <property type="term" value="F:DNA binding"/>
    <property type="evidence" value="ECO:0007669"/>
    <property type="project" value="InterPro"/>
</dbReference>
<evidence type="ECO:0000313" key="8">
    <source>
        <dbReference type="Proteomes" id="UP000319257"/>
    </source>
</evidence>
<dbReference type="CDD" id="cd12148">
    <property type="entry name" value="fungal_TF_MHR"/>
    <property type="match status" value="1"/>
</dbReference>
<proteinExistence type="predicted"/>
<dbReference type="GO" id="GO:0006351">
    <property type="term" value="P:DNA-templated transcription"/>
    <property type="evidence" value="ECO:0007669"/>
    <property type="project" value="InterPro"/>
</dbReference>
<dbReference type="RefSeq" id="XP_030993262.1">
    <property type="nucleotide sequence ID" value="XM_031142541.1"/>
</dbReference>
<evidence type="ECO:0000256" key="3">
    <source>
        <dbReference type="ARBA" id="ARBA00023015"/>
    </source>
</evidence>
<name>A0A507B3B3_9PEZI</name>
<evidence type="ECO:0000313" key="7">
    <source>
        <dbReference type="EMBL" id="TPX11551.1"/>
    </source>
</evidence>
<dbReference type="GO" id="GO:0008270">
    <property type="term" value="F:zinc ion binding"/>
    <property type="evidence" value="ECO:0007669"/>
    <property type="project" value="InterPro"/>
</dbReference>
<dbReference type="InterPro" id="IPR050815">
    <property type="entry name" value="TF_fung"/>
</dbReference>
<comment type="caution">
    <text evidence="7">The sequence shown here is derived from an EMBL/GenBank/DDBJ whole genome shotgun (WGS) entry which is preliminary data.</text>
</comment>
<dbReference type="InParanoid" id="A0A507B3B3"/>
<dbReference type="GO" id="GO:0005634">
    <property type="term" value="C:nucleus"/>
    <property type="evidence" value="ECO:0007669"/>
    <property type="project" value="UniProtKB-SubCell"/>
</dbReference>
<evidence type="ECO:0000259" key="6">
    <source>
        <dbReference type="SMART" id="SM00906"/>
    </source>
</evidence>
<keyword evidence="3" id="KW-0805">Transcription regulation</keyword>
<gene>
    <name evidence="7" type="ORF">E0L32_007762</name>
</gene>
<dbReference type="SMART" id="SM00906">
    <property type="entry name" value="Fungal_trans"/>
    <property type="match status" value="1"/>
</dbReference>
<dbReference type="OrthoDB" id="1924787at2759"/>